<protein>
    <submittedName>
        <fullName evidence="1">Uncharacterized protein</fullName>
    </submittedName>
</protein>
<dbReference type="EMBL" id="KZ110596">
    <property type="protein sequence ID" value="OSX62683.1"/>
    <property type="molecule type" value="Genomic_DNA"/>
</dbReference>
<gene>
    <name evidence="1" type="ORF">POSPLADRAFT_1123125</name>
</gene>
<dbReference type="Proteomes" id="UP000194127">
    <property type="component" value="Unassembled WGS sequence"/>
</dbReference>
<dbReference type="AlphaFoldDB" id="A0A1X6N2K3"/>
<evidence type="ECO:0000313" key="2">
    <source>
        <dbReference type="Proteomes" id="UP000194127"/>
    </source>
</evidence>
<feature type="non-terminal residue" evidence="1">
    <location>
        <position position="113"/>
    </location>
</feature>
<organism evidence="1 2">
    <name type="scientific">Postia placenta MAD-698-R-SB12</name>
    <dbReference type="NCBI Taxonomy" id="670580"/>
    <lineage>
        <taxon>Eukaryota</taxon>
        <taxon>Fungi</taxon>
        <taxon>Dikarya</taxon>
        <taxon>Basidiomycota</taxon>
        <taxon>Agaricomycotina</taxon>
        <taxon>Agaricomycetes</taxon>
        <taxon>Polyporales</taxon>
        <taxon>Adustoporiaceae</taxon>
        <taxon>Rhodonia</taxon>
    </lineage>
</organism>
<dbReference type="OrthoDB" id="2673594at2759"/>
<dbReference type="RefSeq" id="XP_024339477.1">
    <property type="nucleotide sequence ID" value="XM_024483531.1"/>
</dbReference>
<keyword evidence="2" id="KW-1185">Reference proteome</keyword>
<feature type="non-terminal residue" evidence="1">
    <location>
        <position position="1"/>
    </location>
</feature>
<accession>A0A1X6N2K3</accession>
<evidence type="ECO:0000313" key="1">
    <source>
        <dbReference type="EMBL" id="OSX62683.1"/>
    </source>
</evidence>
<reference evidence="1 2" key="1">
    <citation type="submission" date="2017-04" db="EMBL/GenBank/DDBJ databases">
        <title>Genome Sequence of the Model Brown-Rot Fungus Postia placenta SB12.</title>
        <authorList>
            <consortium name="DOE Joint Genome Institute"/>
            <person name="Gaskell J."/>
            <person name="Kersten P."/>
            <person name="Larrondo L.F."/>
            <person name="Canessa P."/>
            <person name="Martinez D."/>
            <person name="Hibbett D."/>
            <person name="Schmoll M."/>
            <person name="Kubicek C.P."/>
            <person name="Martinez A.T."/>
            <person name="Yadav J."/>
            <person name="Master E."/>
            <person name="Magnuson J.K."/>
            <person name="James T."/>
            <person name="Yaver D."/>
            <person name="Berka R."/>
            <person name="Labutti K."/>
            <person name="Lipzen A."/>
            <person name="Aerts A."/>
            <person name="Barry K."/>
            <person name="Henrissat B."/>
            <person name="Blanchette R."/>
            <person name="Grigoriev I."/>
            <person name="Cullen D."/>
        </authorList>
    </citation>
    <scope>NUCLEOTIDE SEQUENCE [LARGE SCALE GENOMIC DNA]</scope>
    <source>
        <strain evidence="1 2">MAD-698-R-SB12</strain>
    </source>
</reference>
<proteinExistence type="predicted"/>
<sequence length="113" mass="12141">PVPAPLNTEPLACPMHVHQPSQRIRDILAGKGSASSRASPTNILKGVQLPAELVPKEADADASGVLDEEIGGVAMAAQMADIEGLDPRSLEEAKQRPEWPRWQEAMQEELNAL</sequence>
<name>A0A1X6N2K3_9APHY</name>
<dbReference type="GeneID" id="36328480"/>